<evidence type="ECO:0000256" key="1">
    <source>
        <dbReference type="ARBA" id="ARBA00022527"/>
    </source>
</evidence>
<dbReference type="Ensembl" id="ENSPSTT00000010781.1">
    <property type="protein sequence ID" value="ENSPSTP00000010267.1"/>
    <property type="gene ID" value="ENSPSTG00000007192.1"/>
</dbReference>
<keyword evidence="2" id="KW-0808">Transferase</keyword>
<keyword evidence="9" id="KW-1185">Reference proteome</keyword>
<dbReference type="GO" id="GO:0035556">
    <property type="term" value="P:intracellular signal transduction"/>
    <property type="evidence" value="ECO:0007669"/>
    <property type="project" value="TreeGrafter"/>
</dbReference>
<reference evidence="8" key="2">
    <citation type="submission" date="2025-09" db="UniProtKB">
        <authorList>
            <consortium name="Ensembl"/>
        </authorList>
    </citation>
    <scope>IDENTIFICATION</scope>
</reference>
<evidence type="ECO:0000259" key="7">
    <source>
        <dbReference type="PROSITE" id="PS50011"/>
    </source>
</evidence>
<dbReference type="GO" id="GO:0005737">
    <property type="term" value="C:cytoplasm"/>
    <property type="evidence" value="ECO:0007669"/>
    <property type="project" value="TreeGrafter"/>
</dbReference>
<dbReference type="Gene3D" id="3.30.200.20">
    <property type="entry name" value="Phosphorylase Kinase, domain 1"/>
    <property type="match status" value="1"/>
</dbReference>
<sequence>RRGCLRQPPGESNGRAPGGWCGVCGVVALQPCPPFHPHPCPGFPRSGHFGVVKRCRERSTGVFYAAKFVKTRRCRGSRRGLERVQVEQEVAILRDLQHPNIMRLHDLFTCRAEMVLVLELMRGGELFDFIAEKEMLSEEEAIEFLEQILLGVQYLHGRRIAHFDLKVPAQNIMLQEKDVPKPQIKIIDFGLAQKLEDGVTFKSLCGTPQYIAPEVINYEPLSSATDMWSIGVITYILLSGLSPFQGETDAETLSNVLECAYEFEDRYFSETSEMAKDFIQQLLVKEPQERMTASQCLVHPWIKPLSRKEAAKRSRSSINMKNFRKFNARRKWKVKGRDKGVRDGDSRMRGPTTFGCLGEAIVLHPRAGCLWTGGRGGVCAPLLLSGGGSGWESPPPTPLPCCPPALLQHGVRLQPAVPHAAALQPQDRGRGAGEMLGVHNEC</sequence>
<dbReference type="PANTHER" id="PTHR24342:SF19">
    <property type="entry name" value="PROTEIN KINASE DOMAIN-CONTAINING PROTEIN"/>
    <property type="match status" value="1"/>
</dbReference>
<keyword evidence="1" id="KW-0723">Serine/threonine-protein kinase</keyword>
<keyword evidence="3" id="KW-0547">Nucleotide-binding</keyword>
<dbReference type="FunFam" id="1.10.510.10:FF:000250">
    <property type="entry name" value="Death-associated protein kinase 3"/>
    <property type="match status" value="1"/>
</dbReference>
<feature type="region of interest" description="Disordered" evidence="6">
    <location>
        <begin position="423"/>
        <end position="442"/>
    </location>
</feature>
<dbReference type="SUPFAM" id="SSF56112">
    <property type="entry name" value="Protein kinase-like (PK-like)"/>
    <property type="match status" value="1"/>
</dbReference>
<protein>
    <recommendedName>
        <fullName evidence="7">Protein kinase domain-containing protein</fullName>
    </recommendedName>
</protein>
<dbReference type="Proteomes" id="UP000694428">
    <property type="component" value="Unplaced"/>
</dbReference>
<accession>A0A8C9F425</accession>
<dbReference type="GO" id="GO:0043065">
    <property type="term" value="P:positive regulation of apoptotic process"/>
    <property type="evidence" value="ECO:0007669"/>
    <property type="project" value="TreeGrafter"/>
</dbReference>
<dbReference type="PANTHER" id="PTHR24342">
    <property type="entry name" value="SERINE/THREONINE-PROTEIN KINASE 17"/>
    <property type="match status" value="1"/>
</dbReference>
<reference evidence="8" key="1">
    <citation type="submission" date="2025-08" db="UniProtKB">
        <authorList>
            <consortium name="Ensembl"/>
        </authorList>
    </citation>
    <scope>IDENTIFICATION</scope>
</reference>
<evidence type="ECO:0000256" key="2">
    <source>
        <dbReference type="ARBA" id="ARBA00022679"/>
    </source>
</evidence>
<feature type="domain" description="Protein kinase" evidence="7">
    <location>
        <begin position="38"/>
        <end position="302"/>
    </location>
</feature>
<evidence type="ECO:0000313" key="8">
    <source>
        <dbReference type="Ensembl" id="ENSPSTP00000010267.1"/>
    </source>
</evidence>
<dbReference type="GO" id="GO:0005524">
    <property type="term" value="F:ATP binding"/>
    <property type="evidence" value="ECO:0007669"/>
    <property type="project" value="UniProtKB-KW"/>
</dbReference>
<dbReference type="InterPro" id="IPR011009">
    <property type="entry name" value="Kinase-like_dom_sf"/>
</dbReference>
<dbReference type="Pfam" id="PF00069">
    <property type="entry name" value="Pkinase"/>
    <property type="match status" value="1"/>
</dbReference>
<dbReference type="InterPro" id="IPR000719">
    <property type="entry name" value="Prot_kinase_dom"/>
</dbReference>
<evidence type="ECO:0000256" key="5">
    <source>
        <dbReference type="ARBA" id="ARBA00022840"/>
    </source>
</evidence>
<proteinExistence type="predicted"/>
<evidence type="ECO:0000256" key="4">
    <source>
        <dbReference type="ARBA" id="ARBA00022777"/>
    </source>
</evidence>
<dbReference type="PROSITE" id="PS50011">
    <property type="entry name" value="PROTEIN_KINASE_DOM"/>
    <property type="match status" value="1"/>
</dbReference>
<dbReference type="AlphaFoldDB" id="A0A8C9F425"/>
<dbReference type="Gene3D" id="1.10.510.10">
    <property type="entry name" value="Transferase(Phosphotransferase) domain 1"/>
    <property type="match status" value="1"/>
</dbReference>
<evidence type="ECO:0000313" key="9">
    <source>
        <dbReference type="Proteomes" id="UP000694428"/>
    </source>
</evidence>
<name>A0A8C9F425_PAVCR</name>
<keyword evidence="4" id="KW-0418">Kinase</keyword>
<dbReference type="GO" id="GO:0005634">
    <property type="term" value="C:nucleus"/>
    <property type="evidence" value="ECO:0007669"/>
    <property type="project" value="TreeGrafter"/>
</dbReference>
<evidence type="ECO:0000256" key="6">
    <source>
        <dbReference type="SAM" id="MobiDB-lite"/>
    </source>
</evidence>
<organism evidence="8 9">
    <name type="scientific">Pavo cristatus</name>
    <name type="common">Indian peafowl</name>
    <name type="synonym">Blue peafowl</name>
    <dbReference type="NCBI Taxonomy" id="9049"/>
    <lineage>
        <taxon>Eukaryota</taxon>
        <taxon>Metazoa</taxon>
        <taxon>Chordata</taxon>
        <taxon>Craniata</taxon>
        <taxon>Vertebrata</taxon>
        <taxon>Euteleostomi</taxon>
        <taxon>Archelosauria</taxon>
        <taxon>Archosauria</taxon>
        <taxon>Dinosauria</taxon>
        <taxon>Saurischia</taxon>
        <taxon>Theropoda</taxon>
        <taxon>Coelurosauria</taxon>
        <taxon>Aves</taxon>
        <taxon>Neognathae</taxon>
        <taxon>Galloanserae</taxon>
        <taxon>Galliformes</taxon>
        <taxon>Phasianidae</taxon>
        <taxon>Phasianinae</taxon>
        <taxon>Pavo</taxon>
    </lineage>
</organism>
<dbReference type="GO" id="GO:0004674">
    <property type="term" value="F:protein serine/threonine kinase activity"/>
    <property type="evidence" value="ECO:0007669"/>
    <property type="project" value="UniProtKB-KW"/>
</dbReference>
<evidence type="ECO:0000256" key="3">
    <source>
        <dbReference type="ARBA" id="ARBA00022741"/>
    </source>
</evidence>
<keyword evidence="5" id="KW-0067">ATP-binding</keyword>